<reference evidence="1" key="1">
    <citation type="journal article" date="2023" name="Plant J.">
        <title>The genome of the king protea, Protea cynaroides.</title>
        <authorList>
            <person name="Chang J."/>
            <person name="Duong T.A."/>
            <person name="Schoeman C."/>
            <person name="Ma X."/>
            <person name="Roodt D."/>
            <person name="Barker N."/>
            <person name="Li Z."/>
            <person name="Van de Peer Y."/>
            <person name="Mizrachi E."/>
        </authorList>
    </citation>
    <scope>NUCLEOTIDE SEQUENCE</scope>
    <source>
        <tissue evidence="1">Young leaves</tissue>
    </source>
</reference>
<dbReference type="InterPro" id="IPR004993">
    <property type="entry name" value="GH3"/>
</dbReference>
<comment type="caution">
    <text evidence="1">The sequence shown here is derived from an EMBL/GenBank/DDBJ whole genome shotgun (WGS) entry which is preliminary data.</text>
</comment>
<dbReference type="EMBL" id="JAMYWD010000009">
    <property type="protein sequence ID" value="KAJ4961226.1"/>
    <property type="molecule type" value="Genomic_DNA"/>
</dbReference>
<gene>
    <name evidence="1" type="ORF">NE237_021136</name>
</gene>
<proteinExistence type="predicted"/>
<keyword evidence="2" id="KW-1185">Reference proteome</keyword>
<sequence length="111" mass="12803">MERPVLTSYYKSNNFKSRPFNKFNVYTSPDETKLCLDNKQSMYCQLHCGSIQRDEVLRVGAVFASALRRAIKFLEDHWQELCSSIRTGMSLTRQQNPVAETTNGHPQTTHC</sequence>
<dbReference type="Proteomes" id="UP001141806">
    <property type="component" value="Unassembled WGS sequence"/>
</dbReference>
<dbReference type="GO" id="GO:0016881">
    <property type="term" value="F:acid-amino acid ligase activity"/>
    <property type="evidence" value="ECO:0007669"/>
    <property type="project" value="TreeGrafter"/>
</dbReference>
<evidence type="ECO:0000313" key="1">
    <source>
        <dbReference type="EMBL" id="KAJ4961226.1"/>
    </source>
</evidence>
<evidence type="ECO:0000313" key="2">
    <source>
        <dbReference type="Proteomes" id="UP001141806"/>
    </source>
</evidence>
<dbReference type="Pfam" id="PF03321">
    <property type="entry name" value="GH3"/>
    <property type="match status" value="1"/>
</dbReference>
<name>A0A9Q0H9Q3_9MAGN</name>
<dbReference type="PANTHER" id="PTHR31901:SF33">
    <property type="entry name" value="INDOLE-3-ACETIC ACID-AMIDO SYNTHETASE GH3.17"/>
    <property type="match status" value="1"/>
</dbReference>
<dbReference type="GO" id="GO:0005737">
    <property type="term" value="C:cytoplasm"/>
    <property type="evidence" value="ECO:0007669"/>
    <property type="project" value="TreeGrafter"/>
</dbReference>
<accession>A0A9Q0H9Q3</accession>
<protein>
    <submittedName>
        <fullName evidence="1">Uncharacterized protein</fullName>
    </submittedName>
</protein>
<dbReference type="PANTHER" id="PTHR31901">
    <property type="entry name" value="GH3 DOMAIN-CONTAINING PROTEIN"/>
    <property type="match status" value="1"/>
</dbReference>
<dbReference type="AlphaFoldDB" id="A0A9Q0H9Q3"/>
<organism evidence="1 2">
    <name type="scientific">Protea cynaroides</name>
    <dbReference type="NCBI Taxonomy" id="273540"/>
    <lineage>
        <taxon>Eukaryota</taxon>
        <taxon>Viridiplantae</taxon>
        <taxon>Streptophyta</taxon>
        <taxon>Embryophyta</taxon>
        <taxon>Tracheophyta</taxon>
        <taxon>Spermatophyta</taxon>
        <taxon>Magnoliopsida</taxon>
        <taxon>Proteales</taxon>
        <taxon>Proteaceae</taxon>
        <taxon>Protea</taxon>
    </lineage>
</organism>
<dbReference type="OrthoDB" id="1929328at2759"/>